<evidence type="ECO:0000256" key="4">
    <source>
        <dbReference type="ARBA" id="ARBA00022840"/>
    </source>
</evidence>
<dbReference type="CDD" id="cd07995">
    <property type="entry name" value="TPK"/>
    <property type="match status" value="1"/>
</dbReference>
<keyword evidence="4" id="KW-0067">ATP-binding</keyword>
<dbReference type="Gene3D" id="3.40.50.10240">
    <property type="entry name" value="Thiamin pyrophosphokinase, catalytic domain"/>
    <property type="match status" value="1"/>
</dbReference>
<evidence type="ECO:0000313" key="8">
    <source>
        <dbReference type="Proteomes" id="UP000182471"/>
    </source>
</evidence>
<keyword evidence="2" id="KW-0547">Nucleotide-binding</keyword>
<name>A0A1H9PC58_9FIRM</name>
<dbReference type="InterPro" id="IPR053149">
    <property type="entry name" value="TPK"/>
</dbReference>
<accession>A0A1H9PC58</accession>
<dbReference type="GO" id="GO:0016301">
    <property type="term" value="F:kinase activity"/>
    <property type="evidence" value="ECO:0007669"/>
    <property type="project" value="UniProtKB-KW"/>
</dbReference>
<dbReference type="GO" id="GO:0006772">
    <property type="term" value="P:thiamine metabolic process"/>
    <property type="evidence" value="ECO:0007669"/>
    <property type="project" value="UniProtKB-UniRule"/>
</dbReference>
<dbReference type="SMART" id="SM00983">
    <property type="entry name" value="TPK_B1_binding"/>
    <property type="match status" value="1"/>
</dbReference>
<dbReference type="SUPFAM" id="SSF63999">
    <property type="entry name" value="Thiamin pyrophosphokinase, catalytic domain"/>
    <property type="match status" value="1"/>
</dbReference>
<dbReference type="GO" id="GO:0030975">
    <property type="term" value="F:thiamine binding"/>
    <property type="evidence" value="ECO:0007669"/>
    <property type="project" value="InterPro"/>
</dbReference>
<reference evidence="8" key="1">
    <citation type="submission" date="2016-10" db="EMBL/GenBank/DDBJ databases">
        <authorList>
            <person name="Varghese N."/>
            <person name="Submissions S."/>
        </authorList>
    </citation>
    <scope>NUCLEOTIDE SEQUENCE [LARGE SCALE GENOMIC DNA]</scope>
    <source>
        <strain evidence="8">S1b</strain>
    </source>
</reference>
<dbReference type="PANTHER" id="PTHR41299:SF1">
    <property type="entry name" value="THIAMINE PYROPHOSPHOKINASE"/>
    <property type="match status" value="1"/>
</dbReference>
<dbReference type="EC" id="2.7.6.2" evidence="5"/>
<dbReference type="NCBIfam" id="TIGR01378">
    <property type="entry name" value="thi_PPkinase"/>
    <property type="match status" value="1"/>
</dbReference>
<dbReference type="AlphaFoldDB" id="A0A1H9PC58"/>
<evidence type="ECO:0000313" key="7">
    <source>
        <dbReference type="EMBL" id="SER45796.1"/>
    </source>
</evidence>
<dbReference type="InterPro" id="IPR036371">
    <property type="entry name" value="TPK_B1-bd_sf"/>
</dbReference>
<dbReference type="RefSeq" id="WP_027422397.1">
    <property type="nucleotide sequence ID" value="NZ_FOGW01000004.1"/>
</dbReference>
<evidence type="ECO:0000256" key="1">
    <source>
        <dbReference type="ARBA" id="ARBA00022679"/>
    </source>
</evidence>
<feature type="domain" description="Thiamin pyrophosphokinase thiamin-binding" evidence="6">
    <location>
        <begin position="151"/>
        <end position="215"/>
    </location>
</feature>
<protein>
    <recommendedName>
        <fullName evidence="5">Thiamine diphosphokinase</fullName>
        <ecNumber evidence="5">2.7.6.2</ecNumber>
    </recommendedName>
</protein>
<organism evidence="7 8">
    <name type="scientific">Lachnobacterium bovis</name>
    <dbReference type="NCBI Taxonomy" id="140626"/>
    <lineage>
        <taxon>Bacteria</taxon>
        <taxon>Bacillati</taxon>
        <taxon>Bacillota</taxon>
        <taxon>Clostridia</taxon>
        <taxon>Lachnospirales</taxon>
        <taxon>Lachnospiraceae</taxon>
        <taxon>Lachnobacterium</taxon>
    </lineage>
</organism>
<dbReference type="InterPro" id="IPR007371">
    <property type="entry name" value="TPK_catalytic"/>
</dbReference>
<dbReference type="InterPro" id="IPR006282">
    <property type="entry name" value="Thi_PPkinase"/>
</dbReference>
<dbReference type="Pfam" id="PF04263">
    <property type="entry name" value="TPK_catalytic"/>
    <property type="match status" value="1"/>
</dbReference>
<dbReference type="EMBL" id="FOGW01000004">
    <property type="protein sequence ID" value="SER45796.1"/>
    <property type="molecule type" value="Genomic_DNA"/>
</dbReference>
<dbReference type="Pfam" id="PF04265">
    <property type="entry name" value="TPK_B1_binding"/>
    <property type="match status" value="1"/>
</dbReference>
<keyword evidence="1" id="KW-0808">Transferase</keyword>
<sequence>MKFAIVTGGKINDKYVSGILKNEKFDQIIAVDSGLDFFKRTNIKPNVIIGDFDSVDKDSKKYFDSKENIKWITLNPVKDDTDTEHAIHYAIDSGASYISLFGATGGRIDHLLANISLLGIGLEKNIPIIMQDSKNKVFMLKDAKNFKIKNTKANNEDKKHFISLIPYTAEVKNVTLSGFKYPLHNYNMGGFNALGISNEIIGDFGIISFDKGILIVVEAID</sequence>
<dbReference type="GO" id="GO:0005524">
    <property type="term" value="F:ATP binding"/>
    <property type="evidence" value="ECO:0007669"/>
    <property type="project" value="UniProtKB-KW"/>
</dbReference>
<evidence type="ECO:0000256" key="2">
    <source>
        <dbReference type="ARBA" id="ARBA00022741"/>
    </source>
</evidence>
<evidence type="ECO:0000259" key="6">
    <source>
        <dbReference type="SMART" id="SM00983"/>
    </source>
</evidence>
<dbReference type="Proteomes" id="UP000182471">
    <property type="component" value="Unassembled WGS sequence"/>
</dbReference>
<dbReference type="InterPro" id="IPR007373">
    <property type="entry name" value="Thiamin_PyroPKinase_B1-bd"/>
</dbReference>
<keyword evidence="8" id="KW-1185">Reference proteome</keyword>
<dbReference type="OrthoDB" id="9804377at2"/>
<evidence type="ECO:0000256" key="3">
    <source>
        <dbReference type="ARBA" id="ARBA00022777"/>
    </source>
</evidence>
<dbReference type="InterPro" id="IPR036759">
    <property type="entry name" value="TPK_catalytic_sf"/>
</dbReference>
<evidence type="ECO:0000256" key="5">
    <source>
        <dbReference type="NCBIfam" id="TIGR01378"/>
    </source>
</evidence>
<dbReference type="SUPFAM" id="SSF63862">
    <property type="entry name" value="Thiamin pyrophosphokinase, substrate-binding domain"/>
    <property type="match status" value="1"/>
</dbReference>
<proteinExistence type="predicted"/>
<keyword evidence="3 7" id="KW-0418">Kinase</keyword>
<gene>
    <name evidence="7" type="ORF">SAMN02910429_00190</name>
</gene>
<dbReference type="GO" id="GO:0009229">
    <property type="term" value="P:thiamine diphosphate biosynthetic process"/>
    <property type="evidence" value="ECO:0007669"/>
    <property type="project" value="InterPro"/>
</dbReference>
<dbReference type="PANTHER" id="PTHR41299">
    <property type="entry name" value="THIAMINE PYROPHOSPHOKINASE"/>
    <property type="match status" value="1"/>
</dbReference>
<dbReference type="GO" id="GO:0004788">
    <property type="term" value="F:thiamine diphosphokinase activity"/>
    <property type="evidence" value="ECO:0007669"/>
    <property type="project" value="UniProtKB-UniRule"/>
</dbReference>